<evidence type="ECO:0000256" key="12">
    <source>
        <dbReference type="RuleBase" id="RU000679"/>
    </source>
</evidence>
<keyword evidence="3 12" id="KW-0813">Transport</keyword>
<sequence length="568" mass="64995">MVVEEKSDVRRVFKDFLRNSYISGLKPFLMYTPVRFAKALWLALLIIIVVWTHVVIVNLTLHFIDQPTELRMTPTLTHVSNSPFLAVAVCSPNKVSKRLLHDYATKIYQHQSSLLNSSSPFNVAGFVATDVAADVDDMARRLLWLVYFYLNAHDEPDLEESELSHLHWLLTSYYNTSQYSVRDILRILSSDCDELVVRGIVFGAPVDTRKLFLQRATSSSICCLFNYKRPSYSQIPEVRAEQDAEMASKPEVVFESNSILNSVQFVLQGSSPDDFTYTYLSNDAFQVYLFQQEDYATIQSSTLGELLIDHNTIVEIPIQPKFLESSATVRGVSPEKRLCYFPDEGRKLLNSSYYSLEECLMLCRMASMLQHCGCVSSTMSASTDHVPVCSVLDLPCLLKWKRIWYGFKEFSYVQDHEDDDDQNVKQCGHCLPTCNGVEFHITTNVAPLRKAYGNSGYSFGLLKGLKNDRPLAIIKLYFRLRYAQATAMDVASDWVVLLNRFGGILSLMYGFSIITYIEILYYLTGKWFVYYYRAFKKRNTATVNAEPPTNELYWKELSPKGLTSQQQQ</sequence>
<evidence type="ECO:0000256" key="6">
    <source>
        <dbReference type="ARBA" id="ARBA00022989"/>
    </source>
</evidence>
<dbReference type="RefSeq" id="XP_030377170.1">
    <property type="nucleotide sequence ID" value="XM_030521310.1"/>
</dbReference>
<evidence type="ECO:0000256" key="13">
    <source>
        <dbReference type="SAM" id="Phobius"/>
    </source>
</evidence>
<dbReference type="PRINTS" id="PR01078">
    <property type="entry name" value="AMINACHANNEL"/>
</dbReference>
<feature type="transmembrane region" description="Helical" evidence="13">
    <location>
        <begin position="39"/>
        <end position="64"/>
    </location>
</feature>
<dbReference type="Gene3D" id="1.10.287.820">
    <property type="entry name" value="Acid-sensing ion channel domain"/>
    <property type="match status" value="1"/>
</dbReference>
<dbReference type="GO" id="GO:0015280">
    <property type="term" value="F:ligand-gated sodium channel activity"/>
    <property type="evidence" value="ECO:0007669"/>
    <property type="project" value="TreeGrafter"/>
</dbReference>
<gene>
    <name evidence="15" type="primary">LOC115626058</name>
</gene>
<evidence type="ECO:0000313" key="15">
    <source>
        <dbReference type="RefSeq" id="XP_030377170.1"/>
    </source>
</evidence>
<evidence type="ECO:0000256" key="5">
    <source>
        <dbReference type="ARBA" id="ARBA00022692"/>
    </source>
</evidence>
<keyword evidence="5 12" id="KW-0812">Transmembrane</keyword>
<proteinExistence type="inferred from homology"/>
<keyword evidence="14" id="KW-1185">Reference proteome</keyword>
<comment type="similarity">
    <text evidence="2 12">Belongs to the amiloride-sensitive sodium channel (TC 1.A.6) family.</text>
</comment>
<dbReference type="GeneID" id="115626058"/>
<feature type="transmembrane region" description="Helical" evidence="13">
    <location>
        <begin position="501"/>
        <end position="523"/>
    </location>
</feature>
<evidence type="ECO:0000256" key="9">
    <source>
        <dbReference type="ARBA" id="ARBA00023136"/>
    </source>
</evidence>
<comment type="subcellular location">
    <subcellularLocation>
        <location evidence="1">Membrane</location>
        <topology evidence="1">Multi-pass membrane protein</topology>
    </subcellularLocation>
</comment>
<dbReference type="PANTHER" id="PTHR11690:SF253">
    <property type="entry name" value="PICKPOCKET 18-RELATED"/>
    <property type="match status" value="1"/>
</dbReference>
<keyword evidence="4 12" id="KW-0894">Sodium channel</keyword>
<keyword evidence="8 12" id="KW-0406">Ion transport</keyword>
<accession>A0A6J2TNS2</accession>
<dbReference type="AlphaFoldDB" id="A0A6J2TNS2"/>
<keyword evidence="9 13" id="KW-0472">Membrane</keyword>
<evidence type="ECO:0000313" key="14">
    <source>
        <dbReference type="Proteomes" id="UP000504634"/>
    </source>
</evidence>
<reference evidence="15" key="1">
    <citation type="submission" date="2025-08" db="UniProtKB">
        <authorList>
            <consortium name="RefSeq"/>
        </authorList>
    </citation>
    <scope>IDENTIFICATION</scope>
    <source>
        <strain evidence="15">11010-0011.00</strain>
        <tissue evidence="15">Whole body</tissue>
    </source>
</reference>
<evidence type="ECO:0000256" key="1">
    <source>
        <dbReference type="ARBA" id="ARBA00004141"/>
    </source>
</evidence>
<keyword evidence="11 12" id="KW-0407">Ion channel</keyword>
<keyword evidence="6 13" id="KW-1133">Transmembrane helix</keyword>
<evidence type="ECO:0000256" key="3">
    <source>
        <dbReference type="ARBA" id="ARBA00022448"/>
    </source>
</evidence>
<dbReference type="Gene3D" id="1.10.287.770">
    <property type="entry name" value="YojJ-like"/>
    <property type="match status" value="1"/>
</dbReference>
<keyword evidence="10 12" id="KW-0739">Sodium transport</keyword>
<evidence type="ECO:0000256" key="10">
    <source>
        <dbReference type="ARBA" id="ARBA00023201"/>
    </source>
</evidence>
<evidence type="ECO:0000256" key="11">
    <source>
        <dbReference type="ARBA" id="ARBA00023303"/>
    </source>
</evidence>
<dbReference type="GO" id="GO:0005886">
    <property type="term" value="C:plasma membrane"/>
    <property type="evidence" value="ECO:0007669"/>
    <property type="project" value="TreeGrafter"/>
</dbReference>
<dbReference type="Pfam" id="PF00858">
    <property type="entry name" value="ASC"/>
    <property type="match status" value="1"/>
</dbReference>
<dbReference type="PANTHER" id="PTHR11690">
    <property type="entry name" value="AMILORIDE-SENSITIVE SODIUM CHANNEL-RELATED"/>
    <property type="match status" value="1"/>
</dbReference>
<evidence type="ECO:0000256" key="4">
    <source>
        <dbReference type="ARBA" id="ARBA00022461"/>
    </source>
</evidence>
<evidence type="ECO:0000256" key="2">
    <source>
        <dbReference type="ARBA" id="ARBA00007193"/>
    </source>
</evidence>
<dbReference type="InterPro" id="IPR001873">
    <property type="entry name" value="ENaC"/>
</dbReference>
<protein>
    <submittedName>
        <fullName evidence="15">Sodium channel protein Nach</fullName>
    </submittedName>
</protein>
<evidence type="ECO:0000256" key="7">
    <source>
        <dbReference type="ARBA" id="ARBA00023053"/>
    </source>
</evidence>
<organism evidence="14 15">
    <name type="scientific">Drosophila lebanonensis</name>
    <name type="common">Fruit fly</name>
    <name type="synonym">Scaptodrosophila lebanonensis</name>
    <dbReference type="NCBI Taxonomy" id="7225"/>
    <lineage>
        <taxon>Eukaryota</taxon>
        <taxon>Metazoa</taxon>
        <taxon>Ecdysozoa</taxon>
        <taxon>Arthropoda</taxon>
        <taxon>Hexapoda</taxon>
        <taxon>Insecta</taxon>
        <taxon>Pterygota</taxon>
        <taxon>Neoptera</taxon>
        <taxon>Endopterygota</taxon>
        <taxon>Diptera</taxon>
        <taxon>Brachycera</taxon>
        <taxon>Muscomorpha</taxon>
        <taxon>Ephydroidea</taxon>
        <taxon>Drosophilidae</taxon>
        <taxon>Scaptodrosophila</taxon>
    </lineage>
</organism>
<evidence type="ECO:0000256" key="8">
    <source>
        <dbReference type="ARBA" id="ARBA00023065"/>
    </source>
</evidence>
<name>A0A6J2TNS2_DROLE</name>
<dbReference type="Proteomes" id="UP000504634">
    <property type="component" value="Unplaced"/>
</dbReference>
<keyword evidence="7" id="KW-0915">Sodium</keyword>
<dbReference type="OrthoDB" id="6436100at2759"/>